<keyword evidence="2" id="KW-1185">Reference proteome</keyword>
<dbReference type="RefSeq" id="XP_008601092.1">
    <property type="nucleotide sequence ID" value="XM_008602870.1"/>
</dbReference>
<dbReference type="GeneID" id="19890785"/>
<reference evidence="1 2" key="1">
    <citation type="journal article" date="2012" name="Sci. Rep.">
        <title>Genomic perspectives on the evolution of fungal entomopathogenicity in Beauveria bassiana.</title>
        <authorList>
            <person name="Xiao G."/>
            <person name="Ying S.H."/>
            <person name="Zheng P."/>
            <person name="Wang Z.L."/>
            <person name="Zhang S."/>
            <person name="Xie X.Q."/>
            <person name="Shang Y."/>
            <person name="St Leger R.J."/>
            <person name="Zhao G.P."/>
            <person name="Wang C."/>
            <person name="Feng M.G."/>
        </authorList>
    </citation>
    <scope>NUCLEOTIDE SEQUENCE [LARGE SCALE GENOMIC DNA]</scope>
    <source>
        <strain evidence="1 2">ARSEF 2860</strain>
    </source>
</reference>
<accession>J4KM58</accession>
<evidence type="ECO:0000313" key="1">
    <source>
        <dbReference type="EMBL" id="EJP63379.1"/>
    </source>
</evidence>
<dbReference type="Proteomes" id="UP000002762">
    <property type="component" value="Unassembled WGS sequence"/>
</dbReference>
<dbReference type="EMBL" id="JH725176">
    <property type="protein sequence ID" value="EJP63379.1"/>
    <property type="molecule type" value="Genomic_DNA"/>
</dbReference>
<organism evidence="1 2">
    <name type="scientific">Beauveria bassiana (strain ARSEF 2860)</name>
    <name type="common">White muscardine disease fungus</name>
    <name type="synonym">Tritirachium shiotae</name>
    <dbReference type="NCBI Taxonomy" id="655819"/>
    <lineage>
        <taxon>Eukaryota</taxon>
        <taxon>Fungi</taxon>
        <taxon>Dikarya</taxon>
        <taxon>Ascomycota</taxon>
        <taxon>Pezizomycotina</taxon>
        <taxon>Sordariomycetes</taxon>
        <taxon>Hypocreomycetidae</taxon>
        <taxon>Hypocreales</taxon>
        <taxon>Cordycipitaceae</taxon>
        <taxon>Beauveria</taxon>
    </lineage>
</organism>
<protein>
    <submittedName>
        <fullName evidence="1">Uncharacterized protein</fullName>
    </submittedName>
</protein>
<name>J4KM58_BEAB2</name>
<dbReference type="AlphaFoldDB" id="J4KM58"/>
<dbReference type="InParanoid" id="J4KM58"/>
<sequence>MTSEIVYMIQILLPAFRIAAPDRFITSLGCLSVSQVLIVKVVVEYGRTIDGGSLPLRSGPGLKRLTYSNIISIRVIEGILEIKTKSSILLSKELLISPFSNRIVSIKNKLLSRLDTLRDKIKNSSLN</sequence>
<dbReference type="HOGENOM" id="CLU_1970142_0_0_1"/>
<gene>
    <name evidence="1" type="ORF">BBA_07773</name>
</gene>
<proteinExistence type="predicted"/>
<evidence type="ECO:0000313" key="2">
    <source>
        <dbReference type="Proteomes" id="UP000002762"/>
    </source>
</evidence>